<feature type="compositionally biased region" description="Basic and acidic residues" evidence="1">
    <location>
        <begin position="360"/>
        <end position="370"/>
    </location>
</feature>
<feature type="compositionally biased region" description="Polar residues" evidence="1">
    <location>
        <begin position="62"/>
        <end position="104"/>
    </location>
</feature>
<accession>A0A4S8MI21</accession>
<evidence type="ECO:0000313" key="2">
    <source>
        <dbReference type="EMBL" id="THV02355.1"/>
    </source>
</evidence>
<sequence length="390" mass="43061">MTPSRQHTQSAPLPHPVNSDKQHDAVPDANMYSPSPASPPSTHSTRLSSPHMSHVSSLSPSTAQFPPSQMSAPATTQHSQASHASPIQSDSNPHFQHQSFQSPLQARPQFRSPSSDHRPQFRPSQFDEQSFSRSSQSQSPPVDAQSASRSPLMDVDLPEARSPKTDAGPSQQMQYRSARDLDHPSQPPPAGVHATQVTPGMFVLFVVHEASYENPITEEARSSQRPVFKTSRMVTLLITDYRNRAEDHQLAEVVVPLRPVDPESPEAGYWANAEDIVDRLQSSPSRIELPGKVYTMRGKWKQFFLRVIDGRSEVSASANLLISPERTLDVGIVRLLPSELPPAQGGHGDAGSRQSTNSRQGERHYAETSRKRQRSPSEGGRERRPFSMSS</sequence>
<protein>
    <submittedName>
        <fullName evidence="2">Uncharacterized protein</fullName>
    </submittedName>
</protein>
<feature type="region of interest" description="Disordered" evidence="1">
    <location>
        <begin position="339"/>
        <end position="390"/>
    </location>
</feature>
<dbReference type="AlphaFoldDB" id="A0A4S8MI21"/>
<dbReference type="OrthoDB" id="3215534at2759"/>
<dbReference type="Proteomes" id="UP000297245">
    <property type="component" value="Unassembled WGS sequence"/>
</dbReference>
<feature type="compositionally biased region" description="Basic and acidic residues" evidence="1">
    <location>
        <begin position="379"/>
        <end position="390"/>
    </location>
</feature>
<gene>
    <name evidence="2" type="ORF">K435DRAFT_350764</name>
</gene>
<proteinExistence type="predicted"/>
<feature type="compositionally biased region" description="Low complexity" evidence="1">
    <location>
        <begin position="47"/>
        <end position="61"/>
    </location>
</feature>
<keyword evidence="3" id="KW-1185">Reference proteome</keyword>
<evidence type="ECO:0000313" key="3">
    <source>
        <dbReference type="Proteomes" id="UP000297245"/>
    </source>
</evidence>
<feature type="compositionally biased region" description="Polar residues" evidence="1">
    <location>
        <begin position="1"/>
        <end position="11"/>
    </location>
</feature>
<organism evidence="2 3">
    <name type="scientific">Dendrothele bispora (strain CBS 962.96)</name>
    <dbReference type="NCBI Taxonomy" id="1314807"/>
    <lineage>
        <taxon>Eukaryota</taxon>
        <taxon>Fungi</taxon>
        <taxon>Dikarya</taxon>
        <taxon>Basidiomycota</taxon>
        <taxon>Agaricomycotina</taxon>
        <taxon>Agaricomycetes</taxon>
        <taxon>Agaricomycetidae</taxon>
        <taxon>Agaricales</taxon>
        <taxon>Agaricales incertae sedis</taxon>
        <taxon>Dendrothele</taxon>
    </lineage>
</organism>
<feature type="region of interest" description="Disordered" evidence="1">
    <location>
        <begin position="1"/>
        <end position="194"/>
    </location>
</feature>
<feature type="compositionally biased region" description="Low complexity" evidence="1">
    <location>
        <begin position="124"/>
        <end position="139"/>
    </location>
</feature>
<evidence type="ECO:0000256" key="1">
    <source>
        <dbReference type="SAM" id="MobiDB-lite"/>
    </source>
</evidence>
<reference evidence="2 3" key="1">
    <citation type="journal article" date="2019" name="Nat. Ecol. Evol.">
        <title>Megaphylogeny resolves global patterns of mushroom evolution.</title>
        <authorList>
            <person name="Varga T."/>
            <person name="Krizsan K."/>
            <person name="Foldi C."/>
            <person name="Dima B."/>
            <person name="Sanchez-Garcia M."/>
            <person name="Sanchez-Ramirez S."/>
            <person name="Szollosi G.J."/>
            <person name="Szarkandi J.G."/>
            <person name="Papp V."/>
            <person name="Albert L."/>
            <person name="Andreopoulos W."/>
            <person name="Angelini C."/>
            <person name="Antonin V."/>
            <person name="Barry K.W."/>
            <person name="Bougher N.L."/>
            <person name="Buchanan P."/>
            <person name="Buyck B."/>
            <person name="Bense V."/>
            <person name="Catcheside P."/>
            <person name="Chovatia M."/>
            <person name="Cooper J."/>
            <person name="Damon W."/>
            <person name="Desjardin D."/>
            <person name="Finy P."/>
            <person name="Geml J."/>
            <person name="Haridas S."/>
            <person name="Hughes K."/>
            <person name="Justo A."/>
            <person name="Karasinski D."/>
            <person name="Kautmanova I."/>
            <person name="Kiss B."/>
            <person name="Kocsube S."/>
            <person name="Kotiranta H."/>
            <person name="LaButti K.M."/>
            <person name="Lechner B.E."/>
            <person name="Liimatainen K."/>
            <person name="Lipzen A."/>
            <person name="Lukacs Z."/>
            <person name="Mihaltcheva S."/>
            <person name="Morgado L.N."/>
            <person name="Niskanen T."/>
            <person name="Noordeloos M.E."/>
            <person name="Ohm R.A."/>
            <person name="Ortiz-Santana B."/>
            <person name="Ovrebo C."/>
            <person name="Racz N."/>
            <person name="Riley R."/>
            <person name="Savchenko A."/>
            <person name="Shiryaev A."/>
            <person name="Soop K."/>
            <person name="Spirin V."/>
            <person name="Szebenyi C."/>
            <person name="Tomsovsky M."/>
            <person name="Tulloss R.E."/>
            <person name="Uehling J."/>
            <person name="Grigoriev I.V."/>
            <person name="Vagvolgyi C."/>
            <person name="Papp T."/>
            <person name="Martin F.M."/>
            <person name="Miettinen O."/>
            <person name="Hibbett D.S."/>
            <person name="Nagy L.G."/>
        </authorList>
    </citation>
    <scope>NUCLEOTIDE SEQUENCE [LARGE SCALE GENOMIC DNA]</scope>
    <source>
        <strain evidence="2 3">CBS 962.96</strain>
    </source>
</reference>
<dbReference type="EMBL" id="ML179077">
    <property type="protein sequence ID" value="THV02355.1"/>
    <property type="molecule type" value="Genomic_DNA"/>
</dbReference>
<name>A0A4S8MI21_DENBC</name>